<dbReference type="InterPro" id="IPR000014">
    <property type="entry name" value="PAS"/>
</dbReference>
<proteinExistence type="predicted"/>
<dbReference type="InterPro" id="IPR003018">
    <property type="entry name" value="GAF"/>
</dbReference>
<dbReference type="GeneID" id="25397305"/>
<evidence type="ECO:0000256" key="1">
    <source>
        <dbReference type="ARBA" id="ARBA00022679"/>
    </source>
</evidence>
<keyword evidence="1" id="KW-0808">Transferase</keyword>
<name>Q0W5M6_METAR</name>
<feature type="domain" description="PAS" evidence="5">
    <location>
        <begin position="415"/>
        <end position="469"/>
    </location>
</feature>
<dbReference type="Gene3D" id="3.30.450.40">
    <property type="match status" value="1"/>
</dbReference>
<dbReference type="CDD" id="cd00130">
    <property type="entry name" value="PAS"/>
    <property type="match status" value="2"/>
</dbReference>
<reference evidence="7 8" key="1">
    <citation type="journal article" date="2006" name="Science">
        <title>Genome of rice cluster I archaea -- the key methane producers in the rice rhizosphere.</title>
        <authorList>
            <person name="Erkel C."/>
            <person name="Kube M."/>
            <person name="Reinhardt R."/>
            <person name="Liesack W."/>
        </authorList>
    </citation>
    <scope>NUCLEOTIDE SEQUENCE [LARGE SCALE GENOMIC DNA]</scope>
    <source>
        <strain evidence="8">DSM 22066 / NBRC 105507 / MRE50</strain>
    </source>
</reference>
<feature type="domain" description="PAS" evidence="5">
    <location>
        <begin position="130"/>
        <end position="175"/>
    </location>
</feature>
<evidence type="ECO:0000256" key="2">
    <source>
        <dbReference type="ARBA" id="ARBA00022777"/>
    </source>
</evidence>
<gene>
    <name evidence="7" type="ORF">RCIX981</name>
</gene>
<dbReference type="Pfam" id="PF13492">
    <property type="entry name" value="GAF_3"/>
    <property type="match status" value="1"/>
</dbReference>
<dbReference type="InterPro" id="IPR008553">
    <property type="entry name" value="DUF835"/>
</dbReference>
<evidence type="ECO:0000313" key="7">
    <source>
        <dbReference type="EMBL" id="CAJ36317.1"/>
    </source>
</evidence>
<keyword evidence="3" id="KW-0597">Phosphoprotein</keyword>
<dbReference type="SMART" id="SM00091">
    <property type="entry name" value="PAS"/>
    <property type="match status" value="2"/>
</dbReference>
<dbReference type="RefSeq" id="WP_012036203.1">
    <property type="nucleotide sequence ID" value="NC_009464.1"/>
</dbReference>
<organism evidence="7 8">
    <name type="scientific">Methanocella arvoryzae (strain DSM 22066 / NBRC 105507 / MRE50)</name>
    <dbReference type="NCBI Taxonomy" id="351160"/>
    <lineage>
        <taxon>Archaea</taxon>
        <taxon>Methanobacteriati</taxon>
        <taxon>Methanobacteriota</taxon>
        <taxon>Stenosarchaea group</taxon>
        <taxon>Methanomicrobia</taxon>
        <taxon>Methanocellales</taxon>
        <taxon>Methanocellaceae</taxon>
        <taxon>Methanocella</taxon>
    </lineage>
</organism>
<dbReference type="InterPro" id="IPR011006">
    <property type="entry name" value="CheY-like_superfamily"/>
</dbReference>
<dbReference type="eggNOG" id="arCOG06536">
    <property type="taxonomic scope" value="Archaea"/>
</dbReference>
<dbReference type="InterPro" id="IPR000700">
    <property type="entry name" value="PAS-assoc_C"/>
</dbReference>
<dbReference type="InterPro" id="IPR035965">
    <property type="entry name" value="PAS-like_dom_sf"/>
</dbReference>
<keyword evidence="2" id="KW-0418">Kinase</keyword>
<dbReference type="SUPFAM" id="SSF52172">
    <property type="entry name" value="CheY-like"/>
    <property type="match status" value="1"/>
</dbReference>
<dbReference type="SUPFAM" id="SSF55781">
    <property type="entry name" value="GAF domain-like"/>
    <property type="match status" value="1"/>
</dbReference>
<feature type="domain" description="Response regulatory" evidence="4">
    <location>
        <begin position="3"/>
        <end position="118"/>
    </location>
</feature>
<evidence type="ECO:0000259" key="4">
    <source>
        <dbReference type="PROSITE" id="PS50110"/>
    </source>
</evidence>
<keyword evidence="8" id="KW-1185">Reference proteome</keyword>
<dbReference type="Pfam" id="PF13426">
    <property type="entry name" value="PAS_9"/>
    <property type="match status" value="1"/>
</dbReference>
<dbReference type="NCBIfam" id="TIGR00229">
    <property type="entry name" value="sensory_box"/>
    <property type="match status" value="2"/>
</dbReference>
<dbReference type="SUPFAM" id="SSF55785">
    <property type="entry name" value="PYP-like sensor domain (PAS domain)"/>
    <property type="match status" value="2"/>
</dbReference>
<dbReference type="SMART" id="SM00086">
    <property type="entry name" value="PAC"/>
    <property type="match status" value="2"/>
</dbReference>
<dbReference type="Pfam" id="PF05763">
    <property type="entry name" value="DUF835"/>
    <property type="match status" value="1"/>
</dbReference>
<accession>Q0W5M6</accession>
<dbReference type="Pfam" id="PF00072">
    <property type="entry name" value="Response_reg"/>
    <property type="match status" value="1"/>
</dbReference>
<evidence type="ECO:0000259" key="6">
    <source>
        <dbReference type="PROSITE" id="PS50113"/>
    </source>
</evidence>
<dbReference type="eggNOG" id="arCOG06192">
    <property type="taxonomic scope" value="Archaea"/>
</dbReference>
<dbReference type="GO" id="GO:0000160">
    <property type="term" value="P:phosphorelay signal transduction system"/>
    <property type="evidence" value="ECO:0007669"/>
    <property type="project" value="InterPro"/>
</dbReference>
<dbReference type="eggNOG" id="arCOG03799">
    <property type="taxonomic scope" value="Archaea"/>
</dbReference>
<dbReference type="SMART" id="SM00448">
    <property type="entry name" value="REC"/>
    <property type="match status" value="1"/>
</dbReference>
<dbReference type="AlphaFoldDB" id="Q0W5M6"/>
<protein>
    <submittedName>
        <fullName evidence="7">Signal transduction protein</fullName>
    </submittedName>
</protein>
<dbReference type="InterPro" id="IPR001789">
    <property type="entry name" value="Sig_transdc_resp-reg_receiver"/>
</dbReference>
<dbReference type="PANTHER" id="PTHR44757">
    <property type="entry name" value="DIGUANYLATE CYCLASE DGCP"/>
    <property type="match status" value="1"/>
</dbReference>
<dbReference type="KEGG" id="rci:RCIX981"/>
<feature type="modified residue" description="4-aspartylphosphate" evidence="3">
    <location>
        <position position="53"/>
    </location>
</feature>
<evidence type="ECO:0000256" key="3">
    <source>
        <dbReference type="PROSITE-ProRule" id="PRU00169"/>
    </source>
</evidence>
<dbReference type="InterPro" id="IPR029016">
    <property type="entry name" value="GAF-like_dom_sf"/>
</dbReference>
<dbReference type="InterPro" id="IPR013656">
    <property type="entry name" value="PAS_4"/>
</dbReference>
<evidence type="ECO:0000313" key="8">
    <source>
        <dbReference type="Proteomes" id="UP000000663"/>
    </source>
</evidence>
<dbReference type="Gene3D" id="3.40.50.2300">
    <property type="match status" value="1"/>
</dbReference>
<sequence length="693" mass="76337">MVKILVVEDEHIVAMDLQSRLVSLGYEVPETASSGEEAVEKAGRIRPDLILMDIFLGGEMDGIDAAGKIKELYNIPLIYITAYADASTLQRAKLTEPFGYILKPFEEREMLTNIEMALYKSRMDSRVKDSERWLATTLKSIGDGVIATDDRGEIKFMNPVAETLTGWMQGAAMGRRLTDVFRITSEAGKPLDESVGELLGGGETEIPPNVLLIGRDGKETPVYCKAAPIKAAEGGSTTGVVVIFSDTTERKRAVEALRRKNRDLEVYNAITTAINRSGSIEEMLNEALKESVELLEADFGVLYLFETQERYAQLAAIVAKPGSEKAIRCRQVLHDVAIPLGTVSTGVQSIFEDSIVATVVPITARGNLLGLMAFHVSGDCKAVEGCDRAAMLIGAGAQIGIAVENYRLFKNVQDTSRYLADIIDESPDAVLTVDMGGFIVSFNKSASRLLKYTPAEVKGRHITSLLPDEAGVDRGENRNYVRDFKCKDGSAITLNISTSTIIRDGRKNGFIVTLKDLSAITGLKITPLMEKAVDTAQRYHFEKGNIYLFDRRAGHQYMEVFADQVKHNIQGLCITRQNPKKVREKYGLEKTPIVWLTGGDDPGGEITMRPDNLTGLGATLGKFITGTHNGLVLIDGMEYLMTRNGFEAVLKLVQFLNDRIMQSDCVVLLCMDPLTLEERQYNILRTETQEFTG</sequence>
<dbReference type="PROSITE" id="PS50113">
    <property type="entry name" value="PAC"/>
    <property type="match status" value="1"/>
</dbReference>
<dbReference type="Proteomes" id="UP000000663">
    <property type="component" value="Chromosome"/>
</dbReference>
<feature type="domain" description="PAC" evidence="6">
    <location>
        <begin position="206"/>
        <end position="259"/>
    </location>
</feature>
<dbReference type="STRING" id="351160.RCIX981"/>
<dbReference type="InterPro" id="IPR001610">
    <property type="entry name" value="PAC"/>
</dbReference>
<evidence type="ECO:0000259" key="5">
    <source>
        <dbReference type="PROSITE" id="PS50112"/>
    </source>
</evidence>
<dbReference type="InterPro" id="IPR052155">
    <property type="entry name" value="Biofilm_reg_signaling"/>
</dbReference>
<dbReference type="Gene3D" id="3.30.450.20">
    <property type="entry name" value="PAS domain"/>
    <property type="match status" value="2"/>
</dbReference>
<dbReference type="CDD" id="cd17534">
    <property type="entry name" value="REC_DC-like"/>
    <property type="match status" value="1"/>
</dbReference>
<dbReference type="GO" id="GO:0016301">
    <property type="term" value="F:kinase activity"/>
    <property type="evidence" value="ECO:0007669"/>
    <property type="project" value="UniProtKB-KW"/>
</dbReference>
<dbReference type="EMBL" id="AM114193">
    <property type="protein sequence ID" value="CAJ36317.1"/>
    <property type="molecule type" value="Genomic_DNA"/>
</dbReference>
<dbReference type="OrthoDB" id="2830at2157"/>
<dbReference type="PROSITE" id="PS50112">
    <property type="entry name" value="PAS"/>
    <property type="match status" value="2"/>
</dbReference>
<dbReference type="PROSITE" id="PS50110">
    <property type="entry name" value="RESPONSE_REGULATORY"/>
    <property type="match status" value="1"/>
</dbReference>
<dbReference type="Pfam" id="PF08448">
    <property type="entry name" value="PAS_4"/>
    <property type="match status" value="1"/>
</dbReference>
<dbReference type="PANTHER" id="PTHR44757:SF4">
    <property type="entry name" value="DIGUANYLATE CYCLASE DGCE-RELATED"/>
    <property type="match status" value="1"/>
</dbReference>